<dbReference type="Gene3D" id="2.40.70.10">
    <property type="entry name" value="Acid Proteases"/>
    <property type="match status" value="1"/>
</dbReference>
<dbReference type="Pfam" id="PF05585">
    <property type="entry name" value="DUF1758"/>
    <property type="match status" value="1"/>
</dbReference>
<feature type="compositionally biased region" description="Low complexity" evidence="1">
    <location>
        <begin position="219"/>
        <end position="230"/>
    </location>
</feature>
<dbReference type="Proteomes" id="UP000053660">
    <property type="component" value="Unassembled WGS sequence"/>
</dbReference>
<feature type="region of interest" description="Disordered" evidence="1">
    <location>
        <begin position="196"/>
        <end position="245"/>
    </location>
</feature>
<feature type="domain" description="DUF1758" evidence="2">
    <location>
        <begin position="36"/>
        <end position="190"/>
    </location>
</feature>
<sequence length="245" mass="27374">MYDSSDEYKEITQCYQVETSRGSVETPPTLMILNARIRNERTKDYDPITLFLDCGSQTSFITKLAAERLGLPIYNHESFTVITFGGQKNTEQSGSAKATLKDLLNKPLNIILHTKSTLTTLHRIPPLTKEDRSFVCSRGIDPSTIVSNKTTQADILIGIDYFWDIVSQEQSICLPSGLVLTHTRFGPVISGTPFFQRPAISEKPPDNTSPNGMKKSNDFETSTSFESQTTPIPPSTMKRTRRGLF</sequence>
<evidence type="ECO:0000313" key="3">
    <source>
        <dbReference type="EMBL" id="KHJ86635.1"/>
    </source>
</evidence>
<reference evidence="3 4" key="1">
    <citation type="submission" date="2014-03" db="EMBL/GenBank/DDBJ databases">
        <title>Draft genome of the hookworm Oesophagostomum dentatum.</title>
        <authorList>
            <person name="Mitreva M."/>
        </authorList>
    </citation>
    <scope>NUCLEOTIDE SEQUENCE [LARGE SCALE GENOMIC DNA]</scope>
    <source>
        <strain evidence="3 4">OD-Hann</strain>
    </source>
</reference>
<dbReference type="EMBL" id="KN559790">
    <property type="protein sequence ID" value="KHJ86635.1"/>
    <property type="molecule type" value="Genomic_DNA"/>
</dbReference>
<dbReference type="OrthoDB" id="5871399at2759"/>
<evidence type="ECO:0000313" key="4">
    <source>
        <dbReference type="Proteomes" id="UP000053660"/>
    </source>
</evidence>
<gene>
    <name evidence="3" type="ORF">OESDEN_13606</name>
</gene>
<dbReference type="InterPro" id="IPR021109">
    <property type="entry name" value="Peptidase_aspartic_dom_sf"/>
</dbReference>
<accession>A0A0B1SU09</accession>
<protein>
    <recommendedName>
        <fullName evidence="2">DUF1758 domain-containing protein</fullName>
    </recommendedName>
</protein>
<dbReference type="InterPro" id="IPR008737">
    <property type="entry name" value="DUF1758"/>
</dbReference>
<evidence type="ECO:0000259" key="2">
    <source>
        <dbReference type="Pfam" id="PF05585"/>
    </source>
</evidence>
<evidence type="ECO:0000256" key="1">
    <source>
        <dbReference type="SAM" id="MobiDB-lite"/>
    </source>
</evidence>
<name>A0A0B1SU09_OESDE</name>
<dbReference type="AlphaFoldDB" id="A0A0B1SU09"/>
<organism evidence="3 4">
    <name type="scientific">Oesophagostomum dentatum</name>
    <name type="common">Nodular worm</name>
    <dbReference type="NCBI Taxonomy" id="61180"/>
    <lineage>
        <taxon>Eukaryota</taxon>
        <taxon>Metazoa</taxon>
        <taxon>Ecdysozoa</taxon>
        <taxon>Nematoda</taxon>
        <taxon>Chromadorea</taxon>
        <taxon>Rhabditida</taxon>
        <taxon>Rhabditina</taxon>
        <taxon>Rhabditomorpha</taxon>
        <taxon>Strongyloidea</taxon>
        <taxon>Strongylidae</taxon>
        <taxon>Oesophagostomum</taxon>
    </lineage>
</organism>
<proteinExistence type="predicted"/>
<keyword evidence="4" id="KW-1185">Reference proteome</keyword>